<evidence type="ECO:0000256" key="1">
    <source>
        <dbReference type="SAM" id="MobiDB-lite"/>
    </source>
</evidence>
<dbReference type="AlphaFoldDB" id="A0A1M7V1C6"/>
<feature type="region of interest" description="Disordered" evidence="1">
    <location>
        <begin position="1"/>
        <end position="86"/>
    </location>
</feature>
<feature type="non-terminal residue" evidence="2">
    <location>
        <position position="227"/>
    </location>
</feature>
<reference evidence="2 3" key="1">
    <citation type="submission" date="2016-12" db="EMBL/GenBank/DDBJ databases">
        <authorList>
            <person name="Song W.-J."/>
            <person name="Kurnit D.M."/>
        </authorList>
    </citation>
    <scope>NUCLEOTIDE SEQUENCE [LARGE SCALE GENOMIC DNA]</scope>
    <source>
        <strain evidence="2 3">DSM 43162</strain>
    </source>
</reference>
<dbReference type="EMBL" id="FRDM01000099">
    <property type="protein sequence ID" value="SHN89071.1"/>
    <property type="molecule type" value="Genomic_DNA"/>
</dbReference>
<proteinExistence type="predicted"/>
<evidence type="ECO:0000313" key="3">
    <source>
        <dbReference type="Proteomes" id="UP000184428"/>
    </source>
</evidence>
<evidence type="ECO:0000313" key="2">
    <source>
        <dbReference type="EMBL" id="SHN89071.1"/>
    </source>
</evidence>
<accession>A0A1M7V1C6</accession>
<dbReference type="Proteomes" id="UP000184428">
    <property type="component" value="Unassembled WGS sequence"/>
</dbReference>
<gene>
    <name evidence="2" type="ORF">SAMN05660350_05066</name>
</gene>
<feature type="compositionally biased region" description="Low complexity" evidence="1">
    <location>
        <begin position="54"/>
        <end position="68"/>
    </location>
</feature>
<name>A0A1M7V1C6_9ACTN</name>
<organism evidence="2 3">
    <name type="scientific">Geodermatophilus obscurus</name>
    <dbReference type="NCBI Taxonomy" id="1861"/>
    <lineage>
        <taxon>Bacteria</taxon>
        <taxon>Bacillati</taxon>
        <taxon>Actinomycetota</taxon>
        <taxon>Actinomycetes</taxon>
        <taxon>Geodermatophilales</taxon>
        <taxon>Geodermatophilaceae</taxon>
        <taxon>Geodermatophilus</taxon>
    </lineage>
</organism>
<feature type="compositionally biased region" description="Pro residues" evidence="1">
    <location>
        <begin position="32"/>
        <end position="53"/>
    </location>
</feature>
<dbReference type="Gene3D" id="3.30.450.380">
    <property type="match status" value="1"/>
</dbReference>
<protein>
    <submittedName>
        <fullName evidence="2">Uncharacterized protein</fullName>
    </submittedName>
</protein>
<sequence length="227" mass="23837">MPEPTPPAARPDLADLPLFAGSPPDVHAGPSPAAPSPAAPSPAARPPTAPRPPAWALAGAQPTAGAAAPAPPAADPSSRRTGSRAHGAGDIDWALVRAFRTQAAERLSGALRDRDGMDEASQRELGRSLVQELLREYTEDTLATGAATITPDQQQQLVTAVFDSLFGLGRLQPLVDDDDVENIEINGYDNVLLQYSDGRLQPGPPVADSDEELIEFLQFLASRSQAN</sequence>